<reference evidence="2 3" key="1">
    <citation type="submission" date="2015-09" db="EMBL/GenBank/DDBJ databases">
        <title>Atta colombica WGS genome.</title>
        <authorList>
            <person name="Nygaard S."/>
            <person name="Hu H."/>
            <person name="Boomsma J."/>
            <person name="Zhang G."/>
        </authorList>
    </citation>
    <scope>NUCLEOTIDE SEQUENCE [LARGE SCALE GENOMIC DNA]</scope>
    <source>
        <strain evidence="2">Treedump-2</strain>
        <tissue evidence="2">Whole body</tissue>
    </source>
</reference>
<accession>A0A195BM74</accession>
<protein>
    <submittedName>
        <fullName evidence="2">Uncharacterized protein</fullName>
    </submittedName>
</protein>
<proteinExistence type="predicted"/>
<dbReference type="Gene3D" id="2.160.10.10">
    <property type="entry name" value="Hexapeptide repeat proteins"/>
    <property type="match status" value="1"/>
</dbReference>
<feature type="region of interest" description="Disordered" evidence="1">
    <location>
        <begin position="1"/>
        <end position="67"/>
    </location>
</feature>
<gene>
    <name evidence="2" type="ORF">ALC53_03802</name>
</gene>
<evidence type="ECO:0000313" key="3">
    <source>
        <dbReference type="Proteomes" id="UP000078540"/>
    </source>
</evidence>
<feature type="compositionally biased region" description="Low complexity" evidence="1">
    <location>
        <begin position="19"/>
        <end position="33"/>
    </location>
</feature>
<evidence type="ECO:0000256" key="1">
    <source>
        <dbReference type="SAM" id="MobiDB-lite"/>
    </source>
</evidence>
<dbReference type="InterPro" id="IPR011004">
    <property type="entry name" value="Trimer_LpxA-like_sf"/>
</dbReference>
<keyword evidence="3" id="KW-1185">Reference proteome</keyword>
<evidence type="ECO:0000313" key="2">
    <source>
        <dbReference type="EMBL" id="KYM86879.1"/>
    </source>
</evidence>
<sequence length="210" mass="21576">ALNRSSLPFVAPDFGPTLGSGSELGSVSDLGSGSDFGSGTELGSGSDFGSGSELELGSGSDFGSGSELGSGSDFGCGSELGSGSDFGSGSELGSGSDFGSGSEVDSSSEVVSCSITSLDSPTCFPVQQSIVRRANYLLIGAITSCVVSRKEVIITPTTGFSRVNLHIAIKFLSKRATHRGCSGHKYLIHTYQAQRLRMILEISFCDLKKD</sequence>
<organism evidence="2 3">
    <name type="scientific">Atta colombica</name>
    <dbReference type="NCBI Taxonomy" id="520822"/>
    <lineage>
        <taxon>Eukaryota</taxon>
        <taxon>Metazoa</taxon>
        <taxon>Ecdysozoa</taxon>
        <taxon>Arthropoda</taxon>
        <taxon>Hexapoda</taxon>
        <taxon>Insecta</taxon>
        <taxon>Pterygota</taxon>
        <taxon>Neoptera</taxon>
        <taxon>Endopterygota</taxon>
        <taxon>Hymenoptera</taxon>
        <taxon>Apocrita</taxon>
        <taxon>Aculeata</taxon>
        <taxon>Formicoidea</taxon>
        <taxon>Formicidae</taxon>
        <taxon>Myrmicinae</taxon>
        <taxon>Atta</taxon>
    </lineage>
</organism>
<feature type="compositionally biased region" description="Gly residues" evidence="1">
    <location>
        <begin position="34"/>
        <end position="48"/>
    </location>
</feature>
<feature type="non-terminal residue" evidence="2">
    <location>
        <position position="1"/>
    </location>
</feature>
<feature type="compositionally biased region" description="Low complexity" evidence="1">
    <location>
        <begin position="49"/>
        <end position="59"/>
    </location>
</feature>
<name>A0A195BM74_9HYME</name>
<dbReference type="PANTHER" id="PTHR37612">
    <property type="entry name" value="FIBROIN HEAVY CHAIN FIB-H LIKE PROTEIN"/>
    <property type="match status" value="1"/>
</dbReference>
<dbReference type="AlphaFoldDB" id="A0A195BM74"/>
<dbReference type="InterPro" id="IPR052258">
    <property type="entry name" value="Diverse_Func_Domain-Protein"/>
</dbReference>
<dbReference type="EMBL" id="KQ976438">
    <property type="protein sequence ID" value="KYM86879.1"/>
    <property type="molecule type" value="Genomic_DNA"/>
</dbReference>
<dbReference type="Proteomes" id="UP000078540">
    <property type="component" value="Unassembled WGS sequence"/>
</dbReference>
<dbReference type="PANTHER" id="PTHR37612:SF20">
    <property type="entry name" value="PER-HEXAMER REPEAT PROTEIN 5-RELATED"/>
    <property type="match status" value="1"/>
</dbReference>
<dbReference type="SUPFAM" id="SSF51161">
    <property type="entry name" value="Trimeric LpxA-like enzymes"/>
    <property type="match status" value="1"/>
</dbReference>